<feature type="compositionally biased region" description="Basic residues" evidence="1">
    <location>
        <begin position="31"/>
        <end position="47"/>
    </location>
</feature>
<name>A0A4V6I8R0_STECR</name>
<evidence type="ECO:0000313" key="3">
    <source>
        <dbReference type="Proteomes" id="UP000298663"/>
    </source>
</evidence>
<gene>
    <name evidence="2" type="ORF">L596_006301</name>
</gene>
<organism evidence="2 3">
    <name type="scientific">Steinernema carpocapsae</name>
    <name type="common">Entomopathogenic nematode</name>
    <dbReference type="NCBI Taxonomy" id="34508"/>
    <lineage>
        <taxon>Eukaryota</taxon>
        <taxon>Metazoa</taxon>
        <taxon>Ecdysozoa</taxon>
        <taxon>Nematoda</taxon>
        <taxon>Chromadorea</taxon>
        <taxon>Rhabditida</taxon>
        <taxon>Tylenchina</taxon>
        <taxon>Panagrolaimomorpha</taxon>
        <taxon>Strongyloidoidea</taxon>
        <taxon>Steinernematidae</taxon>
        <taxon>Steinernema</taxon>
    </lineage>
</organism>
<evidence type="ECO:0000313" key="2">
    <source>
        <dbReference type="EMBL" id="TMS39833.1"/>
    </source>
</evidence>
<feature type="region of interest" description="Disordered" evidence="1">
    <location>
        <begin position="25"/>
        <end position="56"/>
    </location>
</feature>
<dbReference type="AlphaFoldDB" id="A0A4V6I8R0"/>
<dbReference type="Proteomes" id="UP000298663">
    <property type="component" value="Chromosome X"/>
</dbReference>
<sequence>MLHQSPTGTAVGLAPRIFPSMASKNSSLFFPRRRRSHRWRRPQRRRKEGAPAQPLAPIRMVHFLSTKGNEEK</sequence>
<accession>A0A4V6I8R0</accession>
<evidence type="ECO:0000256" key="1">
    <source>
        <dbReference type="SAM" id="MobiDB-lite"/>
    </source>
</evidence>
<proteinExistence type="predicted"/>
<reference evidence="2 3" key="1">
    <citation type="journal article" date="2015" name="Genome Biol.">
        <title>Comparative genomics of Steinernema reveals deeply conserved gene regulatory networks.</title>
        <authorList>
            <person name="Dillman A.R."/>
            <person name="Macchietto M."/>
            <person name="Porter C.F."/>
            <person name="Rogers A."/>
            <person name="Williams B."/>
            <person name="Antoshechkin I."/>
            <person name="Lee M.M."/>
            <person name="Goodwin Z."/>
            <person name="Lu X."/>
            <person name="Lewis E.E."/>
            <person name="Goodrich-Blair H."/>
            <person name="Stock S.P."/>
            <person name="Adams B.J."/>
            <person name="Sternberg P.W."/>
            <person name="Mortazavi A."/>
        </authorList>
    </citation>
    <scope>NUCLEOTIDE SEQUENCE [LARGE SCALE GENOMIC DNA]</scope>
    <source>
        <strain evidence="2 3">ALL</strain>
    </source>
</reference>
<reference evidence="2 3" key="2">
    <citation type="journal article" date="2019" name="G3 (Bethesda)">
        <title>Hybrid Assembly of the Genome of the Entomopathogenic Nematode Steinernema carpocapsae Identifies the X-Chromosome.</title>
        <authorList>
            <person name="Serra L."/>
            <person name="Macchietto M."/>
            <person name="Macias-Munoz A."/>
            <person name="McGill C.J."/>
            <person name="Rodriguez I.M."/>
            <person name="Rodriguez B."/>
            <person name="Murad R."/>
            <person name="Mortazavi A."/>
        </authorList>
    </citation>
    <scope>NUCLEOTIDE SEQUENCE [LARGE SCALE GENOMIC DNA]</scope>
    <source>
        <strain evidence="2 3">ALL</strain>
    </source>
</reference>
<dbReference type="EMBL" id="CM016762">
    <property type="protein sequence ID" value="TMS39833.1"/>
    <property type="molecule type" value="Genomic_DNA"/>
</dbReference>
<protein>
    <submittedName>
        <fullName evidence="2">Uncharacterized protein</fullName>
    </submittedName>
</protein>
<keyword evidence="3" id="KW-1185">Reference proteome</keyword>